<evidence type="ECO:0000256" key="4">
    <source>
        <dbReference type="HAMAP-Rule" id="MF_00508"/>
    </source>
</evidence>
<dbReference type="AlphaFoldDB" id="A0A897MX19"/>
<evidence type="ECO:0000256" key="1">
    <source>
        <dbReference type="ARBA" id="ARBA00007102"/>
    </source>
</evidence>
<name>A0A897MX19_9EURY</name>
<comment type="function">
    <text evidence="4">Involved in the binding of tRNA to the ribosomes.</text>
</comment>
<dbReference type="GO" id="GO:0006412">
    <property type="term" value="P:translation"/>
    <property type="evidence" value="ECO:0007669"/>
    <property type="project" value="UniProtKB-UniRule"/>
</dbReference>
<dbReference type="InterPro" id="IPR036838">
    <property type="entry name" value="Ribosomal_uS10_dom_sf"/>
</dbReference>
<keyword evidence="2 4" id="KW-0689">Ribosomal protein</keyword>
<dbReference type="GO" id="GO:0005840">
    <property type="term" value="C:ribosome"/>
    <property type="evidence" value="ECO:0007669"/>
    <property type="project" value="UniProtKB-KW"/>
</dbReference>
<comment type="similarity">
    <text evidence="1 4">Belongs to the universal ribosomal protein uS10 family.</text>
</comment>
<dbReference type="Gene3D" id="3.30.70.600">
    <property type="entry name" value="Ribosomal protein S10 domain"/>
    <property type="match status" value="1"/>
</dbReference>
<evidence type="ECO:0000256" key="5">
    <source>
        <dbReference type="SAM" id="MobiDB-lite"/>
    </source>
</evidence>
<dbReference type="GeneID" id="70685638"/>
<dbReference type="InterPro" id="IPR027486">
    <property type="entry name" value="Ribosomal_uS10_dom"/>
</dbReference>
<dbReference type="KEGG" id="hara:AArcS_2262"/>
<evidence type="ECO:0000256" key="2">
    <source>
        <dbReference type="ARBA" id="ARBA00022980"/>
    </source>
</evidence>
<dbReference type="SUPFAM" id="SSF54999">
    <property type="entry name" value="Ribosomal protein S10"/>
    <property type="match status" value="1"/>
</dbReference>
<evidence type="ECO:0000256" key="3">
    <source>
        <dbReference type="ARBA" id="ARBA00023274"/>
    </source>
</evidence>
<accession>A0A897MX19</accession>
<dbReference type="EMBL" id="CP064786">
    <property type="protein sequence ID" value="QSG03459.1"/>
    <property type="molecule type" value="Genomic_DNA"/>
</dbReference>
<feature type="region of interest" description="Disordered" evidence="5">
    <location>
        <begin position="28"/>
        <end position="56"/>
    </location>
</feature>
<dbReference type="GO" id="GO:0000049">
    <property type="term" value="F:tRNA binding"/>
    <property type="evidence" value="ECO:0007669"/>
    <property type="project" value="UniProtKB-UniRule"/>
</dbReference>
<feature type="domain" description="Small ribosomal subunit protein uS10" evidence="6">
    <location>
        <begin position="6"/>
        <end position="98"/>
    </location>
</feature>
<keyword evidence="3 4" id="KW-0687">Ribonucleoprotein</keyword>
<dbReference type="InterPro" id="IPR001848">
    <property type="entry name" value="Ribosomal_uS10"/>
</dbReference>
<sequence length="109" mass="12144">MTFVTKLTLQSGDRAVLDSVVEDIRSTTERKGVEMNGPHSKSPERLRVPQHKRTTGGAEFSSWDYTVYTRKIEIVGHDEIARQIAGKEYPSSLHVEVEVEQISQVGSGS</sequence>
<gene>
    <name evidence="7" type="primary">rpsJ</name>
    <name evidence="4" type="synonym">rps10</name>
    <name evidence="7" type="ORF">AArcS_2262</name>
</gene>
<dbReference type="RefSeq" id="WP_238477511.1">
    <property type="nucleotide sequence ID" value="NZ_CP064786.1"/>
</dbReference>
<dbReference type="GO" id="GO:1990904">
    <property type="term" value="C:ribonucleoprotein complex"/>
    <property type="evidence" value="ECO:0007669"/>
    <property type="project" value="UniProtKB-KW"/>
</dbReference>
<dbReference type="Proteomes" id="UP000663586">
    <property type="component" value="Chromosome"/>
</dbReference>
<reference evidence="7" key="1">
    <citation type="submission" date="2020-11" db="EMBL/GenBank/DDBJ databases">
        <title>Carbohydrate-dependent, anaerobic sulfur respiration: A novel catabolism in halophilic archaea.</title>
        <authorList>
            <person name="Sorokin D.Y."/>
            <person name="Messina E."/>
            <person name="Smedile F."/>
            <person name="La Cono V."/>
            <person name="Hallsworth J.E."/>
            <person name="Yakimov M.M."/>
        </authorList>
    </citation>
    <scope>NUCLEOTIDE SEQUENCE</scope>
    <source>
        <strain evidence="7">AArc-S</strain>
    </source>
</reference>
<proteinExistence type="inferred from homology"/>
<evidence type="ECO:0000313" key="7">
    <source>
        <dbReference type="EMBL" id="QSG03459.1"/>
    </source>
</evidence>
<comment type="subunit">
    <text evidence="4">Part of the 30S ribosomal subunit.</text>
</comment>
<dbReference type="HAMAP" id="MF_00508">
    <property type="entry name" value="Ribosomal_uS10"/>
    <property type="match status" value="1"/>
</dbReference>
<protein>
    <recommendedName>
        <fullName evidence="4">Small ribosomal subunit protein uS10</fullName>
    </recommendedName>
</protein>
<dbReference type="SMART" id="SM01403">
    <property type="entry name" value="Ribosomal_S10"/>
    <property type="match status" value="1"/>
</dbReference>
<keyword evidence="8" id="KW-1185">Reference proteome</keyword>
<dbReference type="Pfam" id="PF00338">
    <property type="entry name" value="Ribosomal_S10"/>
    <property type="match status" value="1"/>
</dbReference>
<evidence type="ECO:0000259" key="6">
    <source>
        <dbReference type="SMART" id="SM01403"/>
    </source>
</evidence>
<evidence type="ECO:0000313" key="8">
    <source>
        <dbReference type="Proteomes" id="UP000663586"/>
    </source>
</evidence>
<dbReference type="GO" id="GO:0003735">
    <property type="term" value="F:structural constituent of ribosome"/>
    <property type="evidence" value="ECO:0007669"/>
    <property type="project" value="InterPro"/>
</dbReference>
<organism evidence="7 8">
    <name type="scientific">Natranaeroarchaeum sulfidigenes</name>
    <dbReference type="NCBI Taxonomy" id="2784880"/>
    <lineage>
        <taxon>Archaea</taxon>
        <taxon>Methanobacteriati</taxon>
        <taxon>Methanobacteriota</taxon>
        <taxon>Stenosarchaea group</taxon>
        <taxon>Halobacteria</taxon>
        <taxon>Halobacteriales</taxon>
        <taxon>Natronoarchaeaceae</taxon>
        <taxon>Natranaeroarchaeum</taxon>
    </lineage>
</organism>